<proteinExistence type="predicted"/>
<accession>A0ABW7QU55</accession>
<reference evidence="2 3" key="1">
    <citation type="submission" date="2024-10" db="EMBL/GenBank/DDBJ databases">
        <title>The Natural Products Discovery Center: Release of the First 8490 Sequenced Strains for Exploring Actinobacteria Biosynthetic Diversity.</title>
        <authorList>
            <person name="Kalkreuter E."/>
            <person name="Kautsar S.A."/>
            <person name="Yang D."/>
            <person name="Bader C.D."/>
            <person name="Teijaro C.N."/>
            <person name="Fluegel L."/>
            <person name="Davis C.M."/>
            <person name="Simpson J.R."/>
            <person name="Lauterbach L."/>
            <person name="Steele A.D."/>
            <person name="Gui C."/>
            <person name="Meng S."/>
            <person name="Li G."/>
            <person name="Viehrig K."/>
            <person name="Ye F."/>
            <person name="Su P."/>
            <person name="Kiefer A.F."/>
            <person name="Nichols A."/>
            <person name="Cepeda A.J."/>
            <person name="Yan W."/>
            <person name="Fan B."/>
            <person name="Jiang Y."/>
            <person name="Adhikari A."/>
            <person name="Zheng C.-J."/>
            <person name="Schuster L."/>
            <person name="Cowan T.M."/>
            <person name="Smanski M.J."/>
            <person name="Chevrette M.G."/>
            <person name="De Carvalho L.P.S."/>
            <person name="Shen B."/>
        </authorList>
    </citation>
    <scope>NUCLEOTIDE SEQUENCE [LARGE SCALE GENOMIC DNA]</scope>
    <source>
        <strain evidence="2 3">NPDC017990</strain>
    </source>
</reference>
<evidence type="ECO:0000313" key="2">
    <source>
        <dbReference type="EMBL" id="MFH8548327.1"/>
    </source>
</evidence>
<feature type="region of interest" description="Disordered" evidence="1">
    <location>
        <begin position="30"/>
        <end position="61"/>
    </location>
</feature>
<dbReference type="EMBL" id="JBIRGQ010000004">
    <property type="protein sequence ID" value="MFH8548327.1"/>
    <property type="molecule type" value="Genomic_DNA"/>
</dbReference>
<evidence type="ECO:0000256" key="1">
    <source>
        <dbReference type="SAM" id="MobiDB-lite"/>
    </source>
</evidence>
<name>A0ABW7QU55_9ACTN</name>
<sequence>MFEYEMHQLRAADLAREADRRRLLREVREAKAARRERRSVHHETEGRVSTGQRRFRFTRTA</sequence>
<evidence type="ECO:0000313" key="3">
    <source>
        <dbReference type="Proteomes" id="UP001610818"/>
    </source>
</evidence>
<organism evidence="2 3">
    <name type="scientific">Streptomyces longisporoflavus</name>
    <dbReference type="NCBI Taxonomy" id="28044"/>
    <lineage>
        <taxon>Bacteria</taxon>
        <taxon>Bacillati</taxon>
        <taxon>Actinomycetota</taxon>
        <taxon>Actinomycetes</taxon>
        <taxon>Kitasatosporales</taxon>
        <taxon>Streptomycetaceae</taxon>
        <taxon>Streptomyces</taxon>
    </lineage>
</organism>
<protein>
    <submittedName>
        <fullName evidence="2">Uncharacterized protein</fullName>
    </submittedName>
</protein>
<dbReference type="Proteomes" id="UP001610818">
    <property type="component" value="Unassembled WGS sequence"/>
</dbReference>
<keyword evidence="3" id="KW-1185">Reference proteome</keyword>
<comment type="caution">
    <text evidence="2">The sequence shown here is derived from an EMBL/GenBank/DDBJ whole genome shotgun (WGS) entry which is preliminary data.</text>
</comment>
<gene>
    <name evidence="2" type="ORF">ACH4F9_25255</name>
</gene>
<dbReference type="RefSeq" id="WP_397714823.1">
    <property type="nucleotide sequence ID" value="NZ_JBIRGN010000004.1"/>
</dbReference>